<keyword evidence="2" id="KW-1185">Reference proteome</keyword>
<sequence length="81" mass="9661">MQRDKLTFDTLSIKADDCYGFRNIPYQVFDDRDLFMIVKFATRYHLLTVQEKYKELLSLFDELGKIITFGISKQAGRDDWK</sequence>
<reference evidence="1 2" key="1">
    <citation type="submission" date="2014-09" db="EMBL/GenBank/DDBJ databases">
        <authorList>
            <person name="Ellenberger Sabrina"/>
        </authorList>
    </citation>
    <scope>NUCLEOTIDE SEQUENCE [LARGE SCALE GENOMIC DNA]</scope>
    <source>
        <strain evidence="1 2">CBS 412.66</strain>
    </source>
</reference>
<evidence type="ECO:0000313" key="2">
    <source>
        <dbReference type="Proteomes" id="UP000054107"/>
    </source>
</evidence>
<gene>
    <name evidence="1" type="primary">PARPA_04669.1 scaffold 15556</name>
</gene>
<name>A0A0B7N0D6_9FUNG</name>
<dbReference type="EMBL" id="LN725587">
    <property type="protein sequence ID" value="CEP10872.1"/>
    <property type="molecule type" value="Genomic_DNA"/>
</dbReference>
<evidence type="ECO:0000313" key="1">
    <source>
        <dbReference type="EMBL" id="CEP10872.1"/>
    </source>
</evidence>
<dbReference type="Proteomes" id="UP000054107">
    <property type="component" value="Unassembled WGS sequence"/>
</dbReference>
<dbReference type="OrthoDB" id="2379842at2759"/>
<protein>
    <submittedName>
        <fullName evidence="1">Uncharacterized protein</fullName>
    </submittedName>
</protein>
<dbReference type="AlphaFoldDB" id="A0A0B7N0D6"/>
<accession>A0A0B7N0D6</accession>
<organism evidence="1 2">
    <name type="scientific">Parasitella parasitica</name>
    <dbReference type="NCBI Taxonomy" id="35722"/>
    <lineage>
        <taxon>Eukaryota</taxon>
        <taxon>Fungi</taxon>
        <taxon>Fungi incertae sedis</taxon>
        <taxon>Mucoromycota</taxon>
        <taxon>Mucoromycotina</taxon>
        <taxon>Mucoromycetes</taxon>
        <taxon>Mucorales</taxon>
        <taxon>Mucorineae</taxon>
        <taxon>Mucoraceae</taxon>
        <taxon>Parasitella</taxon>
    </lineage>
</organism>
<proteinExistence type="predicted"/>